<keyword evidence="3" id="KW-0072">Autophagy</keyword>
<evidence type="ECO:0000313" key="5">
    <source>
        <dbReference type="Proteomes" id="UP001175271"/>
    </source>
</evidence>
<dbReference type="InterPro" id="IPR012445">
    <property type="entry name" value="ATG101"/>
</dbReference>
<dbReference type="PANTHER" id="PTHR13292">
    <property type="entry name" value="AUTOPHAGY-RELATED PROTEIN 101"/>
    <property type="match status" value="1"/>
</dbReference>
<dbReference type="GO" id="GO:0000045">
    <property type="term" value="P:autophagosome assembly"/>
    <property type="evidence" value="ECO:0007669"/>
    <property type="project" value="TreeGrafter"/>
</dbReference>
<dbReference type="Pfam" id="PF07855">
    <property type="entry name" value="ATG101"/>
    <property type="match status" value="1"/>
</dbReference>
<accession>A0AA39I0G1</accession>
<dbReference type="EMBL" id="JAUCMV010000002">
    <property type="protein sequence ID" value="KAK0414671.1"/>
    <property type="molecule type" value="Genomic_DNA"/>
</dbReference>
<keyword evidence="5" id="KW-1185">Reference proteome</keyword>
<evidence type="ECO:0000313" key="4">
    <source>
        <dbReference type="EMBL" id="KAK0414671.1"/>
    </source>
</evidence>
<dbReference type="GO" id="GO:1990316">
    <property type="term" value="C:Atg1/ULK1 kinase complex"/>
    <property type="evidence" value="ECO:0007669"/>
    <property type="project" value="TreeGrafter"/>
</dbReference>
<comment type="caution">
    <text evidence="4">The sequence shown here is derived from an EMBL/GenBank/DDBJ whole genome shotgun (WGS) entry which is preliminary data.</text>
</comment>
<dbReference type="GO" id="GO:0000407">
    <property type="term" value="C:phagophore assembly site"/>
    <property type="evidence" value="ECO:0007669"/>
    <property type="project" value="TreeGrafter"/>
</dbReference>
<dbReference type="AlphaFoldDB" id="A0AA39I0G1"/>
<protein>
    <recommendedName>
        <fullName evidence="2">Autophagy-related protein 101</fullName>
    </recommendedName>
</protein>
<gene>
    <name evidence="4" type="ORF">QR680_011559</name>
</gene>
<dbReference type="GO" id="GO:0019901">
    <property type="term" value="F:protein kinase binding"/>
    <property type="evidence" value="ECO:0007669"/>
    <property type="project" value="TreeGrafter"/>
</dbReference>
<dbReference type="PANTHER" id="PTHR13292:SF0">
    <property type="entry name" value="AUTOPHAGY-RELATED PROTEIN 101"/>
    <property type="match status" value="1"/>
</dbReference>
<evidence type="ECO:0000256" key="2">
    <source>
        <dbReference type="ARBA" id="ARBA00018874"/>
    </source>
</evidence>
<evidence type="ECO:0000256" key="3">
    <source>
        <dbReference type="ARBA" id="ARBA00023006"/>
    </source>
</evidence>
<sequence>MNALRHKYHLTAEIRHLKESLLCFLHTILLHRTVGKRTQNETFGTGLKEEKCSWLDLTYLRVNSPELRWQVEEKVEDFLSAMTTTARTLSHLDQDRMPNEAKVLNTSVKIEFFTRRKKSAWEQWTTWTAEDTAVWEMWELDLSIVKVGTTEDLHRLSEKVSDDINMMVLQICSAMNRGQYIPKSASSSLFDGSLKDCMPYNHRIKWTDGGMGGNGSGDSISDKLHSSLEKIISFYA</sequence>
<name>A0AA39I0G1_9BILA</name>
<comment type="similarity">
    <text evidence="1">Belongs to the ATG101 family.</text>
</comment>
<evidence type="ECO:0000256" key="1">
    <source>
        <dbReference type="ARBA" id="ARBA00007130"/>
    </source>
</evidence>
<dbReference type="Proteomes" id="UP001175271">
    <property type="component" value="Unassembled WGS sequence"/>
</dbReference>
<reference evidence="4" key="1">
    <citation type="submission" date="2023-06" db="EMBL/GenBank/DDBJ databases">
        <title>Genomic analysis of the entomopathogenic nematode Steinernema hermaphroditum.</title>
        <authorList>
            <person name="Schwarz E.M."/>
            <person name="Heppert J.K."/>
            <person name="Baniya A."/>
            <person name="Schwartz H.T."/>
            <person name="Tan C.-H."/>
            <person name="Antoshechkin I."/>
            <person name="Sternberg P.W."/>
            <person name="Goodrich-Blair H."/>
            <person name="Dillman A.R."/>
        </authorList>
    </citation>
    <scope>NUCLEOTIDE SEQUENCE</scope>
    <source>
        <strain evidence="4">PS9179</strain>
        <tissue evidence="4">Whole animal</tissue>
    </source>
</reference>
<proteinExistence type="inferred from homology"/>
<organism evidence="4 5">
    <name type="scientific">Steinernema hermaphroditum</name>
    <dbReference type="NCBI Taxonomy" id="289476"/>
    <lineage>
        <taxon>Eukaryota</taxon>
        <taxon>Metazoa</taxon>
        <taxon>Ecdysozoa</taxon>
        <taxon>Nematoda</taxon>
        <taxon>Chromadorea</taxon>
        <taxon>Rhabditida</taxon>
        <taxon>Tylenchina</taxon>
        <taxon>Panagrolaimomorpha</taxon>
        <taxon>Strongyloidoidea</taxon>
        <taxon>Steinernematidae</taxon>
        <taxon>Steinernema</taxon>
    </lineage>
</organism>